<name>A0A291QBL2_9ACTN</name>
<dbReference type="EMBL" id="CP022685">
    <property type="protein sequence ID" value="ATL28958.1"/>
    <property type="molecule type" value="Genomic_DNA"/>
</dbReference>
<dbReference type="KEGG" id="sfk:KY5_3940c"/>
<evidence type="ECO:0000256" key="1">
    <source>
        <dbReference type="SAM" id="MobiDB-lite"/>
    </source>
</evidence>
<sequence>MRGVRGPQEIGTIGAEVRDGSVGRALVSTEADGGSGSPLPDATALDRDQVAAPPTRCSHSSHS</sequence>
<feature type="region of interest" description="Disordered" evidence="1">
    <location>
        <begin position="1"/>
        <end position="63"/>
    </location>
</feature>
<dbReference type="Proteomes" id="UP000221011">
    <property type="component" value="Chromosome"/>
</dbReference>
<gene>
    <name evidence="2" type="ORF">KY5_3940c</name>
</gene>
<organism evidence="2 3">
    <name type="scientific">Streptomyces formicae</name>
    <dbReference type="NCBI Taxonomy" id="1616117"/>
    <lineage>
        <taxon>Bacteria</taxon>
        <taxon>Bacillati</taxon>
        <taxon>Actinomycetota</taxon>
        <taxon>Actinomycetes</taxon>
        <taxon>Kitasatosporales</taxon>
        <taxon>Streptomycetaceae</taxon>
        <taxon>Streptomyces</taxon>
    </lineage>
</organism>
<dbReference type="AlphaFoldDB" id="A0A291QBL2"/>
<accession>A0A291QBL2</accession>
<evidence type="ECO:0000313" key="3">
    <source>
        <dbReference type="Proteomes" id="UP000221011"/>
    </source>
</evidence>
<proteinExistence type="predicted"/>
<protein>
    <submittedName>
        <fullName evidence="2">Uncharacterized protein</fullName>
    </submittedName>
</protein>
<reference evidence="2 3" key="1">
    <citation type="submission" date="2017-08" db="EMBL/GenBank/DDBJ databases">
        <title>Complete Genome Sequence of Streptomyces formicae KY5, the formicamycin producer.</title>
        <authorList>
            <person name="Holmes N.A."/>
            <person name="Devine R."/>
            <person name="Qin Z."/>
            <person name="Seipke R.F."/>
            <person name="Wilkinson B."/>
            <person name="Hutchings M.I."/>
        </authorList>
    </citation>
    <scope>NUCLEOTIDE SEQUENCE [LARGE SCALE GENOMIC DNA]</scope>
    <source>
        <strain evidence="2 3">KY5</strain>
    </source>
</reference>
<evidence type="ECO:0000313" key="2">
    <source>
        <dbReference type="EMBL" id="ATL28958.1"/>
    </source>
</evidence>
<keyword evidence="3" id="KW-1185">Reference proteome</keyword>